<organism evidence="2 4">
    <name type="scientific">Jejuia pallidilutea</name>
    <dbReference type="NCBI Taxonomy" id="504487"/>
    <lineage>
        <taxon>Bacteria</taxon>
        <taxon>Pseudomonadati</taxon>
        <taxon>Bacteroidota</taxon>
        <taxon>Flavobacteriia</taxon>
        <taxon>Flavobacteriales</taxon>
        <taxon>Flavobacteriaceae</taxon>
        <taxon>Jejuia</taxon>
    </lineage>
</organism>
<sequence length="48" mass="5514">MLSALPKSICLKSDFCADSAMQKKKIKMVKRRIIEIDKTGYFAFCLEL</sequence>
<name>A0A090W3I9_9FLAO</name>
<dbReference type="Proteomes" id="UP000029641">
    <property type="component" value="Unassembled WGS sequence"/>
</dbReference>
<evidence type="ECO:0000313" key="4">
    <source>
        <dbReference type="Proteomes" id="UP000029646"/>
    </source>
</evidence>
<dbReference type="Proteomes" id="UP000029646">
    <property type="component" value="Unassembled WGS sequence"/>
</dbReference>
<evidence type="ECO:0000313" key="2">
    <source>
        <dbReference type="EMBL" id="GAL71575.1"/>
    </source>
</evidence>
<gene>
    <name evidence="1" type="ORF">JCM19301_3622</name>
    <name evidence="2" type="ORF">JCM19302_1744</name>
</gene>
<reference evidence="3 4" key="1">
    <citation type="journal article" date="2014" name="Genome Announc.">
        <title>Draft Genome Sequence of Marine Flavobacterium Jejuia pallidilutea Strain 11shimoA1 and Pigmentation Mutants.</title>
        <authorList>
            <person name="Takatani N."/>
            <person name="Nakanishi M."/>
            <person name="Meirelles P."/>
            <person name="Mino S."/>
            <person name="Suda W."/>
            <person name="Oshima K."/>
            <person name="Hattori M."/>
            <person name="Ohkuma M."/>
            <person name="Hosokawa M."/>
            <person name="Miyashita K."/>
            <person name="Thompson F.L."/>
            <person name="Niwa A."/>
            <person name="Sawabe T."/>
            <person name="Sawabe T."/>
        </authorList>
    </citation>
    <scope>NUCLEOTIDE SEQUENCE [LARGE SCALE GENOMIC DNA]</scope>
    <source>
        <strain evidence="1 3">JCM 19301</strain>
        <strain evidence="2">JCM 19302</strain>
        <strain evidence="4">JCM19302</strain>
    </source>
</reference>
<dbReference type="EMBL" id="BBNS01000013">
    <property type="protein sequence ID" value="GAL71575.1"/>
    <property type="molecule type" value="Genomic_DNA"/>
</dbReference>
<dbReference type="AlphaFoldDB" id="A0A090W3I9"/>
<evidence type="ECO:0000313" key="1">
    <source>
        <dbReference type="EMBL" id="GAL65937.1"/>
    </source>
</evidence>
<dbReference type="EMBL" id="BBNR01000002">
    <property type="protein sequence ID" value="GAL65937.1"/>
    <property type="molecule type" value="Genomic_DNA"/>
</dbReference>
<proteinExistence type="predicted"/>
<comment type="caution">
    <text evidence="2">The sequence shown here is derived from an EMBL/GenBank/DDBJ whole genome shotgun (WGS) entry which is preliminary data.</text>
</comment>
<dbReference type="STRING" id="504487.JCM19538_2948"/>
<protein>
    <submittedName>
        <fullName evidence="2">Uncharacterized protein</fullName>
    </submittedName>
</protein>
<evidence type="ECO:0000313" key="3">
    <source>
        <dbReference type="Proteomes" id="UP000029641"/>
    </source>
</evidence>
<accession>A0A090W3I9</accession>